<dbReference type="Gene3D" id="3.40.50.1000">
    <property type="entry name" value="HAD superfamily/HAD-like"/>
    <property type="match status" value="1"/>
</dbReference>
<dbReference type="InterPro" id="IPR023299">
    <property type="entry name" value="ATPase_P-typ_cyto_dom_N"/>
</dbReference>
<dbReference type="Gene3D" id="3.40.1110.10">
    <property type="entry name" value="Calcium-transporting ATPase, cytoplasmic domain N"/>
    <property type="match status" value="1"/>
</dbReference>
<dbReference type="PANTHER" id="PTHR43520:SF8">
    <property type="entry name" value="P-TYPE CU(+) TRANSPORTER"/>
    <property type="match status" value="1"/>
</dbReference>
<name>A0A7I8D1T9_9FIRM</name>
<evidence type="ECO:0000256" key="2">
    <source>
        <dbReference type="ARBA" id="ARBA00006024"/>
    </source>
</evidence>
<evidence type="ECO:0000256" key="11">
    <source>
        <dbReference type="ARBA" id="ARBA00022741"/>
    </source>
</evidence>
<dbReference type="Pfam" id="PF00702">
    <property type="entry name" value="Hydrolase"/>
    <property type="match status" value="1"/>
</dbReference>
<evidence type="ECO:0000256" key="21">
    <source>
        <dbReference type="ARBA" id="ARBA00033239"/>
    </source>
</evidence>
<dbReference type="InterPro" id="IPR036412">
    <property type="entry name" value="HAD-like_sf"/>
</dbReference>
<dbReference type="PROSITE" id="PS00154">
    <property type="entry name" value="ATPASE_E1_E2"/>
    <property type="match status" value="1"/>
</dbReference>
<dbReference type="SUPFAM" id="SSF56784">
    <property type="entry name" value="HAD-like"/>
    <property type="match status" value="1"/>
</dbReference>
<dbReference type="SFLD" id="SFLDG00002">
    <property type="entry name" value="C1.7:_P-type_atpase_like"/>
    <property type="match status" value="1"/>
</dbReference>
<dbReference type="KEGG" id="sman:C12CBH8_06040"/>
<evidence type="ECO:0000256" key="13">
    <source>
        <dbReference type="ARBA" id="ARBA00022840"/>
    </source>
</evidence>
<reference evidence="26" key="1">
    <citation type="submission" date="2020-07" db="EMBL/GenBank/DDBJ databases">
        <title>Complete genome sequencing of Clostridia bacterium strain 12CBH8.</title>
        <authorList>
            <person name="Sakamoto M."/>
            <person name="Murakami T."/>
            <person name="Mori H."/>
        </authorList>
    </citation>
    <scope>NUCLEOTIDE SEQUENCE [LARGE SCALE GENOMIC DNA]</scope>
    <source>
        <strain evidence="26">12CBH8</strain>
    </source>
</reference>
<feature type="transmembrane region" description="Helical" evidence="23">
    <location>
        <begin position="310"/>
        <end position="329"/>
    </location>
</feature>
<dbReference type="InterPro" id="IPR027256">
    <property type="entry name" value="P-typ_ATPase_IB"/>
</dbReference>
<evidence type="ECO:0000256" key="6">
    <source>
        <dbReference type="ARBA" id="ARBA00022475"/>
    </source>
</evidence>
<evidence type="ECO:0000256" key="5">
    <source>
        <dbReference type="ARBA" id="ARBA00022448"/>
    </source>
</evidence>
<accession>A0A7I8D1T9</accession>
<keyword evidence="9 23" id="KW-0479">Metal-binding</keyword>
<evidence type="ECO:0000256" key="4">
    <source>
        <dbReference type="ARBA" id="ARBA00015102"/>
    </source>
</evidence>
<evidence type="ECO:0000256" key="19">
    <source>
        <dbReference type="ARBA" id="ARBA00023136"/>
    </source>
</evidence>
<dbReference type="EMBL" id="AP023321">
    <property type="protein sequence ID" value="BCI59965.1"/>
    <property type="molecule type" value="Genomic_DNA"/>
</dbReference>
<dbReference type="PANTHER" id="PTHR43520">
    <property type="entry name" value="ATP7, ISOFORM B"/>
    <property type="match status" value="1"/>
</dbReference>
<feature type="transmembrane region" description="Helical" evidence="23">
    <location>
        <begin position="862"/>
        <end position="883"/>
    </location>
</feature>
<dbReference type="InterPro" id="IPR036163">
    <property type="entry name" value="HMA_dom_sf"/>
</dbReference>
<keyword evidence="7" id="KW-0597">Phosphoprotein</keyword>
<evidence type="ECO:0000256" key="3">
    <source>
        <dbReference type="ARBA" id="ARBA00012517"/>
    </source>
</evidence>
<keyword evidence="14" id="KW-0460">Magnesium</keyword>
<dbReference type="GO" id="GO:0005507">
    <property type="term" value="F:copper ion binding"/>
    <property type="evidence" value="ECO:0007669"/>
    <property type="project" value="InterPro"/>
</dbReference>
<keyword evidence="6 23" id="KW-1003">Cell membrane</keyword>
<keyword evidence="13 23" id="KW-0067">ATP-binding</keyword>
<dbReference type="Pfam" id="PF00122">
    <property type="entry name" value="E1-E2_ATPase"/>
    <property type="match status" value="1"/>
</dbReference>
<keyword evidence="26" id="KW-1185">Reference proteome</keyword>
<dbReference type="GO" id="GO:0043682">
    <property type="term" value="F:P-type divalent copper transporter activity"/>
    <property type="evidence" value="ECO:0007669"/>
    <property type="project" value="TreeGrafter"/>
</dbReference>
<dbReference type="PROSITE" id="PS01047">
    <property type="entry name" value="HMA_1"/>
    <property type="match status" value="3"/>
</dbReference>
<dbReference type="SUPFAM" id="SSF81653">
    <property type="entry name" value="Calcium ATPase, transduction domain A"/>
    <property type="match status" value="1"/>
</dbReference>
<dbReference type="GO" id="GO:0140581">
    <property type="term" value="F:P-type monovalent copper transporter activity"/>
    <property type="evidence" value="ECO:0007669"/>
    <property type="project" value="UniProtKB-EC"/>
</dbReference>
<evidence type="ECO:0000256" key="18">
    <source>
        <dbReference type="ARBA" id="ARBA00023065"/>
    </source>
</evidence>
<dbReference type="InterPro" id="IPR006122">
    <property type="entry name" value="HMA_Cu_ion-bd"/>
</dbReference>
<feature type="transmembrane region" description="Helical" evidence="23">
    <location>
        <begin position="834"/>
        <end position="856"/>
    </location>
</feature>
<evidence type="ECO:0000313" key="25">
    <source>
        <dbReference type="EMBL" id="BCI59965.1"/>
    </source>
</evidence>
<dbReference type="PRINTS" id="PR00119">
    <property type="entry name" value="CATATPASE"/>
</dbReference>
<feature type="transmembrane region" description="Helical" evidence="23">
    <location>
        <begin position="341"/>
        <end position="358"/>
    </location>
</feature>
<proteinExistence type="inferred from homology"/>
<dbReference type="AlphaFoldDB" id="A0A7I8D1T9"/>
<dbReference type="GO" id="GO:0005524">
    <property type="term" value="F:ATP binding"/>
    <property type="evidence" value="ECO:0007669"/>
    <property type="project" value="UniProtKB-UniRule"/>
</dbReference>
<evidence type="ECO:0000313" key="26">
    <source>
        <dbReference type="Proteomes" id="UP000593890"/>
    </source>
</evidence>
<comment type="catalytic activity">
    <reaction evidence="22">
        <text>Cu(+)(in) + ATP + H2O = Cu(+)(out) + ADP + phosphate + H(+)</text>
        <dbReference type="Rhea" id="RHEA:25792"/>
        <dbReference type="ChEBI" id="CHEBI:15377"/>
        <dbReference type="ChEBI" id="CHEBI:15378"/>
        <dbReference type="ChEBI" id="CHEBI:30616"/>
        <dbReference type="ChEBI" id="CHEBI:43474"/>
        <dbReference type="ChEBI" id="CHEBI:49552"/>
        <dbReference type="ChEBI" id="CHEBI:456216"/>
        <dbReference type="EC" id="7.2.2.8"/>
    </reaction>
</comment>
<dbReference type="Gene3D" id="2.70.150.10">
    <property type="entry name" value="Calcium-transporting ATPase, cytoplasmic transduction domain A"/>
    <property type="match status" value="1"/>
</dbReference>
<evidence type="ECO:0000256" key="8">
    <source>
        <dbReference type="ARBA" id="ARBA00022692"/>
    </source>
</evidence>
<dbReference type="EC" id="7.2.2.8" evidence="3"/>
<dbReference type="GO" id="GO:0016887">
    <property type="term" value="F:ATP hydrolysis activity"/>
    <property type="evidence" value="ECO:0007669"/>
    <property type="project" value="InterPro"/>
</dbReference>
<keyword evidence="18" id="KW-0406">Ion transport</keyword>
<dbReference type="InterPro" id="IPR006121">
    <property type="entry name" value="HMA_dom"/>
</dbReference>
<organism evidence="25 26">
    <name type="scientific">Solibaculum mannosilyticum</name>
    <dbReference type="NCBI Taxonomy" id="2780922"/>
    <lineage>
        <taxon>Bacteria</taxon>
        <taxon>Bacillati</taxon>
        <taxon>Bacillota</taxon>
        <taxon>Clostridia</taxon>
        <taxon>Eubacteriales</taxon>
        <taxon>Oscillospiraceae</taxon>
        <taxon>Solibaculum</taxon>
    </lineage>
</organism>
<dbReference type="InterPro" id="IPR008250">
    <property type="entry name" value="ATPase_P-typ_transduc_dom_A_sf"/>
</dbReference>
<dbReference type="NCBIfam" id="TIGR01525">
    <property type="entry name" value="ATPase-IB_hvy"/>
    <property type="match status" value="1"/>
</dbReference>
<keyword evidence="17" id="KW-0186">Copper</keyword>
<feature type="transmembrane region" description="Helical" evidence="23">
    <location>
        <begin position="492"/>
        <end position="514"/>
    </location>
</feature>
<dbReference type="PROSITE" id="PS50846">
    <property type="entry name" value="HMA_2"/>
    <property type="match status" value="3"/>
</dbReference>
<dbReference type="NCBIfam" id="TIGR00003">
    <property type="entry name" value="copper ion binding protein"/>
    <property type="match status" value="3"/>
</dbReference>
<evidence type="ECO:0000256" key="14">
    <source>
        <dbReference type="ARBA" id="ARBA00022842"/>
    </source>
</evidence>
<comment type="similarity">
    <text evidence="2 23">Belongs to the cation transport ATPase (P-type) (TC 3.A.3) family. Type IB subfamily.</text>
</comment>
<dbReference type="SUPFAM" id="SSF81665">
    <property type="entry name" value="Calcium ATPase, transmembrane domain M"/>
    <property type="match status" value="1"/>
</dbReference>
<dbReference type="SUPFAM" id="SSF55008">
    <property type="entry name" value="HMA, heavy metal-associated domain"/>
    <property type="match status" value="3"/>
</dbReference>
<keyword evidence="16 23" id="KW-1133">Transmembrane helix</keyword>
<keyword evidence="8 23" id="KW-0812">Transmembrane</keyword>
<dbReference type="InterPro" id="IPR023298">
    <property type="entry name" value="ATPase_P-typ_TM_dom_sf"/>
</dbReference>
<feature type="domain" description="HMA" evidence="24">
    <location>
        <begin position="74"/>
        <end position="140"/>
    </location>
</feature>
<dbReference type="SFLD" id="SFLDS00003">
    <property type="entry name" value="Haloacid_Dehalogenase"/>
    <property type="match status" value="1"/>
</dbReference>
<dbReference type="FunFam" id="3.40.50.1000:FF:000144">
    <property type="entry name" value="copper-transporting ATPase 1 isoform X2"/>
    <property type="match status" value="1"/>
</dbReference>
<dbReference type="CDD" id="cd02094">
    <property type="entry name" value="P-type_ATPase_Cu-like"/>
    <property type="match status" value="1"/>
</dbReference>
<evidence type="ECO:0000256" key="10">
    <source>
        <dbReference type="ARBA" id="ARBA00022737"/>
    </source>
</evidence>
<dbReference type="NCBIfam" id="TIGR01494">
    <property type="entry name" value="ATPase_P-type"/>
    <property type="match status" value="1"/>
</dbReference>
<dbReference type="Proteomes" id="UP000593890">
    <property type="component" value="Chromosome"/>
</dbReference>
<evidence type="ECO:0000256" key="15">
    <source>
        <dbReference type="ARBA" id="ARBA00022967"/>
    </source>
</evidence>
<evidence type="ECO:0000256" key="9">
    <source>
        <dbReference type="ARBA" id="ARBA00022723"/>
    </source>
</evidence>
<keyword evidence="12" id="KW-0187">Copper transport</keyword>
<feature type="transmembrane region" description="Helical" evidence="23">
    <location>
        <begin position="520"/>
        <end position="548"/>
    </location>
</feature>
<dbReference type="CDD" id="cd00371">
    <property type="entry name" value="HMA"/>
    <property type="match status" value="3"/>
</dbReference>
<evidence type="ECO:0000259" key="24">
    <source>
        <dbReference type="PROSITE" id="PS50846"/>
    </source>
</evidence>
<evidence type="ECO:0000256" key="12">
    <source>
        <dbReference type="ARBA" id="ARBA00022796"/>
    </source>
</evidence>
<evidence type="ECO:0000256" key="1">
    <source>
        <dbReference type="ARBA" id="ARBA00004651"/>
    </source>
</evidence>
<evidence type="ECO:0000256" key="22">
    <source>
        <dbReference type="ARBA" id="ARBA00049289"/>
    </source>
</evidence>
<evidence type="ECO:0000256" key="20">
    <source>
        <dbReference type="ARBA" id="ARBA00029719"/>
    </source>
</evidence>
<keyword evidence="15" id="KW-1278">Translocase</keyword>
<keyword evidence="10" id="KW-0677">Repeat</keyword>
<dbReference type="PRINTS" id="PR00943">
    <property type="entry name" value="CUATPASE"/>
</dbReference>
<dbReference type="InterPro" id="IPR023214">
    <property type="entry name" value="HAD_sf"/>
</dbReference>
<dbReference type="FunFam" id="2.70.150.10:FF:000002">
    <property type="entry name" value="Copper-transporting ATPase 1, putative"/>
    <property type="match status" value="1"/>
</dbReference>
<evidence type="ECO:0000256" key="7">
    <source>
        <dbReference type="ARBA" id="ARBA00022553"/>
    </source>
</evidence>
<dbReference type="Gene3D" id="3.30.70.100">
    <property type="match status" value="3"/>
</dbReference>
<evidence type="ECO:0000256" key="16">
    <source>
        <dbReference type="ARBA" id="ARBA00022989"/>
    </source>
</evidence>
<dbReference type="NCBIfam" id="TIGR01511">
    <property type="entry name" value="ATPase-IB1_Cu"/>
    <property type="match status" value="1"/>
</dbReference>
<gene>
    <name evidence="25" type="ORF">C12CBH8_06040</name>
</gene>
<protein>
    <recommendedName>
        <fullName evidence="4">Copper-exporting P-type ATPase</fullName>
        <ecNumber evidence="3">7.2.2.8</ecNumber>
    </recommendedName>
    <alternativeName>
        <fullName evidence="20">Copper-exporting P-type ATPase A</fullName>
    </alternativeName>
    <alternativeName>
        <fullName evidence="21">Cu(+)-exporting ATPase</fullName>
    </alternativeName>
</protein>
<feature type="domain" description="HMA" evidence="24">
    <location>
        <begin position="146"/>
        <end position="212"/>
    </location>
</feature>
<dbReference type="GO" id="GO:0055070">
    <property type="term" value="P:copper ion homeostasis"/>
    <property type="evidence" value="ECO:0007669"/>
    <property type="project" value="TreeGrafter"/>
</dbReference>
<dbReference type="InterPro" id="IPR017969">
    <property type="entry name" value="Heavy-metal-associated_CS"/>
</dbReference>
<sequence>MDHITLKITGMSCAACSAAVEKALNKLEGVSQASVNLPAEKATIEYDSSIITPEKMVEAVEHQGFGAQIPKHTAKTSFQVTGMTCAACSSAVERALGKVKGVSQATVNLPAEKATVEYDPDQVTVEQLFEAVREEGYGAAAPNRSTKVTLKVGGMTCASCSAAVERVLNKIDGVSEATVNLAAEKATIQYDPSKVSLSDLKEAIQKAGFEALDIAKDALVDPDDERRQLALKRHKHRLISSIALTVPLLIIAMGPMIGMPMPSFFSPESTPLAYAIVQMVLCLVVLVIGRKFYVTGTKSLIRLHPNMDSLVAIGTAAAFGFSLYSTFMIADGSMHHVHELYYESAATIVTLVTLGKYLEARAKGQANQAVKRLMNLVPPVAIVERDGREVEVLLEDVQLDDILILRPGDRVPVDGVVTEGATSIDESMLTGESLPVEKGPGDAVTGGSLNKNGSVRFKATRVGQDTALAHIIQMVEDAQGSKAPIARLADQVSGWFVPAVLAIAVVAAVIWLLAGKDIAFVLTIFVSVLVIACPCALGLATPTALMVITGRAAEMGIFFKNGETLETAHKVNTVVFDKTGTITKGEPEVTDIIPAGADENALLSMAAAAERGSEHPLGEAVCREADGRDLPHQKVQSFSALPGKGIEAQVEGKTVLLGNLALMKERNIDIPDTTLKRAEQCMTEGKTPLWAAADGQLSGVIAVADTIRPDSADAVAALHDMGIRTVMLTGDNSRTAQAIARQAGIDEVRADVLPAGKASEIQRIKQDGVVTAMVGDGINDAPALAMADVGMAVGSGTDVAIESAGVVLMQDNMHAVADAVALSKAAIRNIKENLFWAFGYNTLGIPVAAGLLYAFGGPLLNPMIAAAAMSLSSVSVVTNALRLRRAKGAVRKS</sequence>
<feature type="transmembrane region" description="Helical" evidence="23">
    <location>
        <begin position="238"/>
        <end position="259"/>
    </location>
</feature>
<feature type="domain" description="HMA" evidence="24">
    <location>
        <begin position="2"/>
        <end position="68"/>
    </location>
</feature>
<dbReference type="PRINTS" id="PR00942">
    <property type="entry name" value="CUATPASEI"/>
</dbReference>
<feature type="transmembrane region" description="Helical" evidence="23">
    <location>
        <begin position="271"/>
        <end position="289"/>
    </location>
</feature>
<dbReference type="RefSeq" id="WP_215533520.1">
    <property type="nucleotide sequence ID" value="NZ_AP023321.1"/>
</dbReference>
<keyword evidence="11 23" id="KW-0547">Nucleotide-binding</keyword>
<evidence type="ECO:0000256" key="17">
    <source>
        <dbReference type="ARBA" id="ARBA00023008"/>
    </source>
</evidence>
<dbReference type="Pfam" id="PF00403">
    <property type="entry name" value="HMA"/>
    <property type="match status" value="3"/>
</dbReference>
<dbReference type="GO" id="GO:0005886">
    <property type="term" value="C:plasma membrane"/>
    <property type="evidence" value="ECO:0007669"/>
    <property type="project" value="UniProtKB-SubCell"/>
</dbReference>
<evidence type="ECO:0000256" key="23">
    <source>
        <dbReference type="RuleBase" id="RU362081"/>
    </source>
</evidence>
<dbReference type="InterPro" id="IPR018303">
    <property type="entry name" value="ATPase_P-typ_P_site"/>
</dbReference>
<comment type="subcellular location">
    <subcellularLocation>
        <location evidence="1">Cell membrane</location>
        <topology evidence="1">Multi-pass membrane protein</topology>
    </subcellularLocation>
</comment>
<dbReference type="InterPro" id="IPR001757">
    <property type="entry name" value="P_typ_ATPase"/>
</dbReference>
<dbReference type="FunFam" id="3.30.70.100:FF:000005">
    <property type="entry name" value="Copper-exporting P-type ATPase A"/>
    <property type="match status" value="3"/>
</dbReference>
<dbReference type="InterPro" id="IPR044492">
    <property type="entry name" value="P_typ_ATPase_HD_dom"/>
</dbReference>
<keyword evidence="19 23" id="KW-0472">Membrane</keyword>
<dbReference type="InterPro" id="IPR059000">
    <property type="entry name" value="ATPase_P-type_domA"/>
</dbReference>
<dbReference type="SFLD" id="SFLDF00027">
    <property type="entry name" value="p-type_atpase"/>
    <property type="match status" value="1"/>
</dbReference>
<keyword evidence="5" id="KW-0813">Transport</keyword>